<organism evidence="1 2">
    <name type="scientific">Coprinellus micaceus</name>
    <name type="common">Glistening ink-cap mushroom</name>
    <name type="synonym">Coprinus micaceus</name>
    <dbReference type="NCBI Taxonomy" id="71717"/>
    <lineage>
        <taxon>Eukaryota</taxon>
        <taxon>Fungi</taxon>
        <taxon>Dikarya</taxon>
        <taxon>Basidiomycota</taxon>
        <taxon>Agaricomycotina</taxon>
        <taxon>Agaricomycetes</taxon>
        <taxon>Agaricomycetidae</taxon>
        <taxon>Agaricales</taxon>
        <taxon>Agaricineae</taxon>
        <taxon>Psathyrellaceae</taxon>
        <taxon>Coprinellus</taxon>
    </lineage>
</organism>
<protein>
    <submittedName>
        <fullName evidence="1">Uncharacterized protein</fullName>
    </submittedName>
</protein>
<dbReference type="EMBL" id="QPFP01000072">
    <property type="protein sequence ID" value="TEB23950.1"/>
    <property type="molecule type" value="Genomic_DNA"/>
</dbReference>
<accession>A0A4Y7SQ04</accession>
<dbReference type="AlphaFoldDB" id="A0A4Y7SQ04"/>
<name>A0A4Y7SQ04_COPMI</name>
<comment type="caution">
    <text evidence="1">The sequence shown here is derived from an EMBL/GenBank/DDBJ whole genome shotgun (WGS) entry which is preliminary data.</text>
</comment>
<evidence type="ECO:0000313" key="2">
    <source>
        <dbReference type="Proteomes" id="UP000298030"/>
    </source>
</evidence>
<reference evidence="1 2" key="1">
    <citation type="journal article" date="2019" name="Nat. Ecol. Evol.">
        <title>Megaphylogeny resolves global patterns of mushroom evolution.</title>
        <authorList>
            <person name="Varga T."/>
            <person name="Krizsan K."/>
            <person name="Foldi C."/>
            <person name="Dima B."/>
            <person name="Sanchez-Garcia M."/>
            <person name="Sanchez-Ramirez S."/>
            <person name="Szollosi G.J."/>
            <person name="Szarkandi J.G."/>
            <person name="Papp V."/>
            <person name="Albert L."/>
            <person name="Andreopoulos W."/>
            <person name="Angelini C."/>
            <person name="Antonin V."/>
            <person name="Barry K.W."/>
            <person name="Bougher N.L."/>
            <person name="Buchanan P."/>
            <person name="Buyck B."/>
            <person name="Bense V."/>
            <person name="Catcheside P."/>
            <person name="Chovatia M."/>
            <person name="Cooper J."/>
            <person name="Damon W."/>
            <person name="Desjardin D."/>
            <person name="Finy P."/>
            <person name="Geml J."/>
            <person name="Haridas S."/>
            <person name="Hughes K."/>
            <person name="Justo A."/>
            <person name="Karasinski D."/>
            <person name="Kautmanova I."/>
            <person name="Kiss B."/>
            <person name="Kocsube S."/>
            <person name="Kotiranta H."/>
            <person name="LaButti K.M."/>
            <person name="Lechner B.E."/>
            <person name="Liimatainen K."/>
            <person name="Lipzen A."/>
            <person name="Lukacs Z."/>
            <person name="Mihaltcheva S."/>
            <person name="Morgado L.N."/>
            <person name="Niskanen T."/>
            <person name="Noordeloos M.E."/>
            <person name="Ohm R.A."/>
            <person name="Ortiz-Santana B."/>
            <person name="Ovrebo C."/>
            <person name="Racz N."/>
            <person name="Riley R."/>
            <person name="Savchenko A."/>
            <person name="Shiryaev A."/>
            <person name="Soop K."/>
            <person name="Spirin V."/>
            <person name="Szebenyi C."/>
            <person name="Tomsovsky M."/>
            <person name="Tulloss R.E."/>
            <person name="Uehling J."/>
            <person name="Grigoriev I.V."/>
            <person name="Vagvolgyi C."/>
            <person name="Papp T."/>
            <person name="Martin F.M."/>
            <person name="Miettinen O."/>
            <person name="Hibbett D.S."/>
            <person name="Nagy L.G."/>
        </authorList>
    </citation>
    <scope>NUCLEOTIDE SEQUENCE [LARGE SCALE GENOMIC DNA]</scope>
    <source>
        <strain evidence="1 2">FP101781</strain>
    </source>
</reference>
<keyword evidence="2" id="KW-1185">Reference proteome</keyword>
<dbReference type="Proteomes" id="UP000298030">
    <property type="component" value="Unassembled WGS sequence"/>
</dbReference>
<sequence length="63" mass="7312">MEPSRKLAASNLHPVNLVIRPSSTLRPIFLDIEGDHEATWIAVFSKLRRAWEAREYLRERNPG</sequence>
<proteinExistence type="predicted"/>
<evidence type="ECO:0000313" key="1">
    <source>
        <dbReference type="EMBL" id="TEB23950.1"/>
    </source>
</evidence>
<gene>
    <name evidence="1" type="ORF">FA13DRAFT_1739595</name>
</gene>